<evidence type="ECO:0000256" key="1">
    <source>
        <dbReference type="SAM" id="MobiDB-lite"/>
    </source>
</evidence>
<feature type="domain" description="Cysteinyl-tRNA ligase anticodon binding" evidence="2">
    <location>
        <begin position="23"/>
        <end position="59"/>
    </location>
</feature>
<feature type="compositionally biased region" description="Low complexity" evidence="1">
    <location>
        <begin position="1"/>
        <end position="17"/>
    </location>
</feature>
<dbReference type="InterPro" id="IPR056411">
    <property type="entry name" value="CysS_C"/>
</dbReference>
<protein>
    <submittedName>
        <fullName evidence="3">Cysteinyl-tRNA synthetase</fullName>
        <ecNumber evidence="3">6.1.1.16</ecNumber>
    </submittedName>
</protein>
<keyword evidence="3" id="KW-0030">Aminoacyl-tRNA synthetase</keyword>
<gene>
    <name evidence="3" type="ORF">MNBD_ALPHA11-524</name>
</gene>
<dbReference type="AlphaFoldDB" id="A0A3B0U2P8"/>
<sequence length="75" mass="8513">EMLKWQKNSTSNTQSSSADVENIEKAIAKRLQALTDKNWAEADAIRDELALEGIKLADSKDHETGERVTKWELKQ</sequence>
<organism evidence="3">
    <name type="scientific">hydrothermal vent metagenome</name>
    <dbReference type="NCBI Taxonomy" id="652676"/>
    <lineage>
        <taxon>unclassified sequences</taxon>
        <taxon>metagenomes</taxon>
        <taxon>ecological metagenomes</taxon>
    </lineage>
</organism>
<dbReference type="EMBL" id="UOEQ01000539">
    <property type="protein sequence ID" value="VAW24558.1"/>
    <property type="molecule type" value="Genomic_DNA"/>
</dbReference>
<reference evidence="3" key="1">
    <citation type="submission" date="2018-06" db="EMBL/GenBank/DDBJ databases">
        <authorList>
            <person name="Zhirakovskaya E."/>
        </authorList>
    </citation>
    <scope>NUCLEOTIDE SEQUENCE</scope>
</reference>
<keyword evidence="3" id="KW-0436">Ligase</keyword>
<dbReference type="GO" id="GO:0005524">
    <property type="term" value="F:ATP binding"/>
    <property type="evidence" value="ECO:0007669"/>
    <property type="project" value="InterPro"/>
</dbReference>
<feature type="region of interest" description="Disordered" evidence="1">
    <location>
        <begin position="1"/>
        <end position="21"/>
    </location>
</feature>
<proteinExistence type="predicted"/>
<evidence type="ECO:0000313" key="3">
    <source>
        <dbReference type="EMBL" id="VAW24558.1"/>
    </source>
</evidence>
<dbReference type="Pfam" id="PF23493">
    <property type="entry name" value="CysS_C"/>
    <property type="match status" value="1"/>
</dbReference>
<dbReference type="Gene3D" id="1.20.120.1910">
    <property type="entry name" value="Cysteine-tRNA ligase, C-terminal anti-codon recognition domain"/>
    <property type="match status" value="1"/>
</dbReference>
<dbReference type="InterPro" id="IPR009080">
    <property type="entry name" value="tRNAsynth_Ia_anticodon-bd"/>
</dbReference>
<evidence type="ECO:0000259" key="2">
    <source>
        <dbReference type="Pfam" id="PF23493"/>
    </source>
</evidence>
<dbReference type="EC" id="6.1.1.16" evidence="3"/>
<name>A0A3B0U2P8_9ZZZZ</name>
<dbReference type="GO" id="GO:0006418">
    <property type="term" value="P:tRNA aminoacylation for protein translation"/>
    <property type="evidence" value="ECO:0007669"/>
    <property type="project" value="InterPro"/>
</dbReference>
<dbReference type="GO" id="GO:0004817">
    <property type="term" value="F:cysteine-tRNA ligase activity"/>
    <property type="evidence" value="ECO:0007669"/>
    <property type="project" value="UniProtKB-EC"/>
</dbReference>
<feature type="non-terminal residue" evidence="3">
    <location>
        <position position="1"/>
    </location>
</feature>
<dbReference type="SUPFAM" id="SSF47323">
    <property type="entry name" value="Anticodon-binding domain of a subclass of class I aminoacyl-tRNA synthetases"/>
    <property type="match status" value="1"/>
</dbReference>
<accession>A0A3B0U2P8</accession>